<evidence type="ECO:0000256" key="4">
    <source>
        <dbReference type="ARBA" id="ARBA00004546"/>
    </source>
</evidence>
<organism evidence="14 15">
    <name type="scientific">Citrus x changshan-huyou</name>
    <dbReference type="NCBI Taxonomy" id="2935761"/>
    <lineage>
        <taxon>Eukaryota</taxon>
        <taxon>Viridiplantae</taxon>
        <taxon>Streptophyta</taxon>
        <taxon>Embryophyta</taxon>
        <taxon>Tracheophyta</taxon>
        <taxon>Spermatophyta</taxon>
        <taxon>Magnoliopsida</taxon>
        <taxon>eudicotyledons</taxon>
        <taxon>Gunneridae</taxon>
        <taxon>Pentapetalae</taxon>
        <taxon>rosids</taxon>
        <taxon>malvids</taxon>
        <taxon>Sapindales</taxon>
        <taxon>Rutaceae</taxon>
        <taxon>Aurantioideae</taxon>
        <taxon>Citrus</taxon>
    </lineage>
</organism>
<proteinExistence type="inferred from homology"/>
<keyword evidence="7" id="KW-0963">Cytoplasm</keyword>
<gene>
    <name evidence="14" type="ORF">WN944_008876</name>
</gene>
<comment type="subcellular location">
    <subcellularLocation>
        <location evidence="3">Cytoplasm</location>
    </subcellularLocation>
    <subcellularLocation>
        <location evidence="1">Endosome membrane</location>
        <topology evidence="1">Peripheral membrane protein</topology>
        <orientation evidence="1">Cytoplasmic side</orientation>
    </subcellularLocation>
    <subcellularLocation>
        <location evidence="4">Golgi apparatus</location>
        <location evidence="4">trans-Golgi network membrane</location>
        <topology evidence="4">Peripheral membrane protein</topology>
        <orientation evidence="4">Cytoplasmic side</orientation>
    </subcellularLocation>
    <subcellularLocation>
        <location evidence="2">Prevacuolar compartment membrane</location>
        <topology evidence="2">Peripheral membrane protein</topology>
        <orientation evidence="2">Cytoplasmic side</orientation>
    </subcellularLocation>
</comment>
<dbReference type="InterPro" id="IPR011009">
    <property type="entry name" value="Kinase-like_dom_sf"/>
</dbReference>
<feature type="region of interest" description="Disordered" evidence="12">
    <location>
        <begin position="1602"/>
        <end position="1634"/>
    </location>
</feature>
<accession>A0AAP0MR47</accession>
<evidence type="ECO:0000256" key="5">
    <source>
        <dbReference type="ARBA" id="ARBA00006536"/>
    </source>
</evidence>
<dbReference type="FunFam" id="1.25.40.660:FF:000003">
    <property type="entry name" value="Vacuolar protein sorting-associated protein 35"/>
    <property type="match status" value="1"/>
</dbReference>
<dbReference type="GO" id="GO:0005794">
    <property type="term" value="C:Golgi apparatus"/>
    <property type="evidence" value="ECO:0007669"/>
    <property type="project" value="UniProtKB-SubCell"/>
</dbReference>
<keyword evidence="15" id="KW-1185">Reference proteome</keyword>
<evidence type="ECO:0000256" key="3">
    <source>
        <dbReference type="ARBA" id="ARBA00004496"/>
    </source>
</evidence>
<keyword evidence="11" id="KW-0472">Membrane</keyword>
<dbReference type="PROSITE" id="PS50011">
    <property type="entry name" value="PROTEIN_KINASE_DOM"/>
    <property type="match status" value="1"/>
</dbReference>
<dbReference type="EMBL" id="JBCGBO010000003">
    <property type="protein sequence ID" value="KAK9216864.1"/>
    <property type="molecule type" value="Genomic_DNA"/>
</dbReference>
<dbReference type="InterPro" id="IPR008271">
    <property type="entry name" value="Ser/Thr_kinase_AS"/>
</dbReference>
<dbReference type="SMART" id="SM00220">
    <property type="entry name" value="S_TKc"/>
    <property type="match status" value="1"/>
</dbReference>
<dbReference type="FunFam" id="1.10.510.10:FF:000284">
    <property type="entry name" value="Putative receptor-like serine/threonine-protein kinase"/>
    <property type="match status" value="1"/>
</dbReference>
<evidence type="ECO:0000256" key="2">
    <source>
        <dbReference type="ARBA" id="ARBA00004179"/>
    </source>
</evidence>
<dbReference type="Proteomes" id="UP001428341">
    <property type="component" value="Unassembled WGS sequence"/>
</dbReference>
<dbReference type="Gene3D" id="1.25.40.660">
    <property type="entry name" value="Vacuolar protein sorting-associated protein 35, helical subcomplex Vps35-C"/>
    <property type="match status" value="1"/>
</dbReference>
<dbReference type="SUPFAM" id="SSF48371">
    <property type="entry name" value="ARM repeat"/>
    <property type="match status" value="1"/>
</dbReference>
<dbReference type="Pfam" id="PF03635">
    <property type="entry name" value="Vps35"/>
    <property type="match status" value="1"/>
</dbReference>
<keyword evidence="9" id="KW-0653">Protein transport</keyword>
<dbReference type="PANTHER" id="PTHR11099:SF6">
    <property type="entry name" value="VACUOLAR PROTEIN SORTING-ASSOCIATED PROTEIN 35B"/>
    <property type="match status" value="1"/>
</dbReference>
<dbReference type="InterPro" id="IPR000719">
    <property type="entry name" value="Prot_kinase_dom"/>
</dbReference>
<evidence type="ECO:0000256" key="10">
    <source>
        <dbReference type="ARBA" id="ARBA00023034"/>
    </source>
</evidence>
<evidence type="ECO:0000256" key="7">
    <source>
        <dbReference type="ARBA" id="ARBA00022490"/>
    </source>
</evidence>
<dbReference type="InterPro" id="IPR016024">
    <property type="entry name" value="ARM-type_fold"/>
</dbReference>
<evidence type="ECO:0000259" key="13">
    <source>
        <dbReference type="PROSITE" id="PS50011"/>
    </source>
</evidence>
<dbReference type="GO" id="GO:0042147">
    <property type="term" value="P:retrograde transport, endosome to Golgi"/>
    <property type="evidence" value="ECO:0007669"/>
    <property type="project" value="InterPro"/>
</dbReference>
<sequence>MMLSGDEDEEKWLAEGIAGVQHNAFYMHRALDSNNLREALKYSAQMLSELRTSKLSPHKYYELYMRAFDELRKLEMFFKDESRHGVLIIDLYELVQHAGNILPRLYLLCTVGSVYIKSKEAPAKEVLKDLVEMCRGVQHPIRGLFLRSYLAQVSRDKLPDIGSEDERDAETVMDAVEFVLQNFTEMNKLWVRMQHQVSCPSANSYCVCTCMAPEYLHAIKVEMNHQSMIFWSCRCYGASESFILFGDPELRPSIGLSGLQGPGRVREKREKERNELRDLVGKNLHVLSQIEGVDLEMYKENVLPRVLEQVVNCKDELAQYYLMDCIIQVFPDEYHLQTLETLLGACPQLQPTVDIKTVLSRLMDRLSNYAVSSADVLPEFLQVEAFAKLSNAIGKVIDAQVDMPIVGAISLYVSLLTFTLRVHPDRLDYVDQVLGACVKKLSSAPKLEDSRATKQVVALLSAPLDKYNDIVTALTLSNYPRVMDHLDDGTNKVMAMVIIQSIMKNSTCISTAEKVEVLFELIKGLIKDLDGAAQDELDEEDFKEEQNSVARLIHMLYNDDSEEMLKIICTVRKHIMTGGPKRLPFTVPPLVFSALRLVRQLQNQDGDVAGEEEPATPKKIFQLLNQTIETLLSVPSPEMALRLYLQCAEAANDCDLEPVAYEFFTQAFMLYEEEIADSKAQVTAIHLIIGTLQRISVFGVENRDTLTHKATGYSARLLKKPDQCRAVYACSHLFWVDDQDGIKDGERVLLCLKRALRIANAAQQMANVARGSSGPVVLFVEILNKYLYFFEKGNTQITASAIQSLIELITSEMQSESTTLDPAANAFFASTKRYIEFQKKKGGAMGAPIAQAAAANCLRQGTRKIRQLLKPFLHLTCLSKLRSFFGRELGKQFKILQKLYVVKKIGLKGSVSQGSLISKVLKRVAKYCAATTMIVETNQENSFESWDSFAKCCADHFPETSAFLVIQKGRIISTTRSVLQLRGFRLLSKPEFYIKKKSASSGNEVKIIKSNSPVTSEDALKADGEDLNDQNSNLTSDRQETISLRSISQIQRELPESSLGWPLLRRSNQNRQVLSRLPERNMSVVEWAIGLHSRSSSIASQGNKIEFDCTKTDSTDSSLERDNEFSTRQIIHGTEDASTDGGRNSIDEEKYRNPCASEEACTVREGISIDQNEEYTSTVDYGWPLLRISAPETSDSLRDCEDKTLLNQSTSPTPHSQINSFSPKTENPFQMDIPCSEGKYDENTLTPSTELFLKLVSSRCRQFSYEELKQATSQFSSDNLIGEGGCSNVYKGCLSDGKQAAVKVLRSYKEAWNDFSLEVDITSSLEQKSITTLNGVCIEDNYLILVSDFLPKGSLEENLHGAGEQSVMPWGVRFEVAVAIAEALNYLHSECSRPVIHRDVKSSNILLSSDFQPQLSDFGLAIWGPTDSTHMIREDVVGTFGYIAPEYLMHGKVSDKIDVYSFGVVLLELLSGRRPIGFKNLKGPESLVKWAKPLLKNGDTETLLDPKLSNEYDNAQMQRMLLAANLCINQSPQLRPNMGQVLKLLRGETHATDWVDRHADDIQGSGIQEDNDCQKFSSKPHLDFPILDIDLEATSPSSIYTKSFSGTGEKPTSLIGTERTQHRKLKDYLKEEQD</sequence>
<protein>
    <recommendedName>
        <fullName evidence="13">Protein kinase domain-containing protein</fullName>
    </recommendedName>
</protein>
<dbReference type="GO" id="GO:0005829">
    <property type="term" value="C:cytosol"/>
    <property type="evidence" value="ECO:0007669"/>
    <property type="project" value="GOC"/>
</dbReference>
<evidence type="ECO:0000256" key="12">
    <source>
        <dbReference type="SAM" id="MobiDB-lite"/>
    </source>
</evidence>
<feature type="domain" description="Protein kinase" evidence="13">
    <location>
        <begin position="1275"/>
        <end position="1555"/>
    </location>
</feature>
<dbReference type="GO" id="GO:0005524">
    <property type="term" value="F:ATP binding"/>
    <property type="evidence" value="ECO:0007669"/>
    <property type="project" value="InterPro"/>
</dbReference>
<dbReference type="FunFam" id="3.30.200.20:FF:000268">
    <property type="entry name" value="probable receptor-like serine/threonine-protein kinase At5g57670"/>
    <property type="match status" value="1"/>
</dbReference>
<comment type="caution">
    <text evidence="14">The sequence shown here is derived from an EMBL/GenBank/DDBJ whole genome shotgun (WGS) entry which is preliminary data.</text>
</comment>
<reference evidence="14 15" key="1">
    <citation type="submission" date="2024-05" db="EMBL/GenBank/DDBJ databases">
        <title>Haplotype-resolved chromosome-level genome assembly of Huyou (Citrus changshanensis).</title>
        <authorList>
            <person name="Miao C."/>
            <person name="Chen W."/>
            <person name="Wu Y."/>
            <person name="Wang L."/>
            <person name="Zhao S."/>
            <person name="Grierson D."/>
            <person name="Xu C."/>
            <person name="Chen K."/>
        </authorList>
    </citation>
    <scope>NUCLEOTIDE SEQUENCE [LARGE SCALE GENOMIC DNA]</scope>
    <source>
        <strain evidence="14">01-14</strain>
        <tissue evidence="14">Leaf</tissue>
    </source>
</reference>
<feature type="region of interest" description="Disordered" evidence="12">
    <location>
        <begin position="1205"/>
        <end position="1227"/>
    </location>
</feature>
<evidence type="ECO:0000256" key="9">
    <source>
        <dbReference type="ARBA" id="ARBA00022927"/>
    </source>
</evidence>
<dbReference type="SUPFAM" id="SSF56112">
    <property type="entry name" value="Protein kinase-like (PK-like)"/>
    <property type="match status" value="1"/>
</dbReference>
<dbReference type="GO" id="GO:0006886">
    <property type="term" value="P:intracellular protein transport"/>
    <property type="evidence" value="ECO:0007669"/>
    <property type="project" value="TreeGrafter"/>
</dbReference>
<dbReference type="Gene3D" id="1.10.510.10">
    <property type="entry name" value="Transferase(Phosphotransferase) domain 1"/>
    <property type="match status" value="1"/>
</dbReference>
<dbReference type="GO" id="GO:0004672">
    <property type="term" value="F:protein kinase activity"/>
    <property type="evidence" value="ECO:0007669"/>
    <property type="project" value="InterPro"/>
</dbReference>
<comment type="similarity">
    <text evidence="5">Belongs to the VPS35 family.</text>
</comment>
<name>A0AAP0MR47_9ROSI</name>
<dbReference type="Pfam" id="PF00069">
    <property type="entry name" value="Pkinase"/>
    <property type="match status" value="1"/>
</dbReference>
<dbReference type="InterPro" id="IPR005378">
    <property type="entry name" value="Vps35"/>
</dbReference>
<dbReference type="GO" id="GO:0010008">
    <property type="term" value="C:endosome membrane"/>
    <property type="evidence" value="ECO:0007669"/>
    <property type="project" value="UniProtKB-SubCell"/>
</dbReference>
<evidence type="ECO:0000313" key="15">
    <source>
        <dbReference type="Proteomes" id="UP001428341"/>
    </source>
</evidence>
<dbReference type="PROSITE" id="PS00108">
    <property type="entry name" value="PROTEIN_KINASE_ST"/>
    <property type="match status" value="1"/>
</dbReference>
<evidence type="ECO:0000256" key="1">
    <source>
        <dbReference type="ARBA" id="ARBA00004125"/>
    </source>
</evidence>
<keyword evidence="8" id="KW-0967">Endosome</keyword>
<evidence type="ECO:0000256" key="11">
    <source>
        <dbReference type="ARBA" id="ARBA00023136"/>
    </source>
</evidence>
<evidence type="ECO:0000313" key="14">
    <source>
        <dbReference type="EMBL" id="KAK9216864.1"/>
    </source>
</evidence>
<evidence type="ECO:0000256" key="6">
    <source>
        <dbReference type="ARBA" id="ARBA00022448"/>
    </source>
</evidence>
<dbReference type="GO" id="GO:0030906">
    <property type="term" value="C:retromer, cargo-selective complex"/>
    <property type="evidence" value="ECO:0007669"/>
    <property type="project" value="InterPro"/>
</dbReference>
<dbReference type="InterPro" id="IPR042491">
    <property type="entry name" value="Vps35_C"/>
</dbReference>
<keyword evidence="10" id="KW-0333">Golgi apparatus</keyword>
<keyword evidence="6" id="KW-0813">Transport</keyword>
<evidence type="ECO:0000256" key="8">
    <source>
        <dbReference type="ARBA" id="ARBA00022753"/>
    </source>
</evidence>
<dbReference type="GO" id="GO:0005770">
    <property type="term" value="C:late endosome"/>
    <property type="evidence" value="ECO:0007669"/>
    <property type="project" value="TreeGrafter"/>
</dbReference>
<dbReference type="PANTHER" id="PTHR11099">
    <property type="entry name" value="VACUOLAR SORTING PROTEIN 35"/>
    <property type="match status" value="1"/>
</dbReference>
<dbReference type="Gene3D" id="3.30.200.20">
    <property type="entry name" value="Phosphorylase Kinase, domain 1"/>
    <property type="match status" value="1"/>
</dbReference>